<evidence type="ECO:0000256" key="8">
    <source>
        <dbReference type="RuleBase" id="RU000416"/>
    </source>
</evidence>
<dbReference type="NCBIfam" id="TIGR00675">
    <property type="entry name" value="dcm"/>
    <property type="match status" value="1"/>
</dbReference>
<dbReference type="STRING" id="1789224.BFG52_07355"/>
<dbReference type="Pfam" id="PF00145">
    <property type="entry name" value="DNA_methylase"/>
    <property type="match status" value="1"/>
</dbReference>
<dbReference type="GO" id="GO:0032259">
    <property type="term" value="P:methylation"/>
    <property type="evidence" value="ECO:0007669"/>
    <property type="project" value="UniProtKB-KW"/>
</dbReference>
<dbReference type="GO" id="GO:0044027">
    <property type="term" value="P:negative regulation of gene expression via chromosomal CpG island methylation"/>
    <property type="evidence" value="ECO:0007669"/>
    <property type="project" value="TreeGrafter"/>
</dbReference>
<evidence type="ECO:0000256" key="5">
    <source>
        <dbReference type="ARBA" id="ARBA00022747"/>
    </source>
</evidence>
<dbReference type="KEGG" id="ala:BFG52_07355"/>
<dbReference type="GO" id="GO:0009307">
    <property type="term" value="P:DNA restriction-modification system"/>
    <property type="evidence" value="ECO:0007669"/>
    <property type="project" value="UniProtKB-KW"/>
</dbReference>
<feature type="active site" evidence="7">
    <location>
        <position position="80"/>
    </location>
</feature>
<dbReference type="InterPro" id="IPR001525">
    <property type="entry name" value="C5_MeTfrase"/>
</dbReference>
<evidence type="ECO:0000256" key="1">
    <source>
        <dbReference type="ARBA" id="ARBA00011975"/>
    </source>
</evidence>
<keyword evidence="5" id="KW-0680">Restriction system</keyword>
<dbReference type="PANTHER" id="PTHR10629">
    <property type="entry name" value="CYTOSINE-SPECIFIC METHYLTRANSFERASE"/>
    <property type="match status" value="1"/>
</dbReference>
<keyword evidence="2 7" id="KW-0489">Methyltransferase</keyword>
<dbReference type="GO" id="GO:0003677">
    <property type="term" value="F:DNA binding"/>
    <property type="evidence" value="ECO:0007669"/>
    <property type="project" value="TreeGrafter"/>
</dbReference>
<dbReference type="InterPro" id="IPR029063">
    <property type="entry name" value="SAM-dependent_MTases_sf"/>
</dbReference>
<dbReference type="AlphaFoldDB" id="A0A1B2M425"/>
<dbReference type="PROSITE" id="PS51679">
    <property type="entry name" value="SAM_MT_C5"/>
    <property type="match status" value="1"/>
</dbReference>
<dbReference type="PANTHER" id="PTHR10629:SF52">
    <property type="entry name" value="DNA (CYTOSINE-5)-METHYLTRANSFERASE 1"/>
    <property type="match status" value="1"/>
</dbReference>
<keyword evidence="4 7" id="KW-0949">S-adenosyl-L-methionine</keyword>
<dbReference type="EMBL" id="CP016895">
    <property type="protein sequence ID" value="AOA59919.1"/>
    <property type="molecule type" value="Genomic_DNA"/>
</dbReference>
<dbReference type="PRINTS" id="PR00105">
    <property type="entry name" value="C5METTRFRASE"/>
</dbReference>
<dbReference type="Gene3D" id="3.40.50.150">
    <property type="entry name" value="Vaccinia Virus protein VP39"/>
    <property type="match status" value="1"/>
</dbReference>
<proteinExistence type="inferred from homology"/>
<sequence length="346" mass="39022">MMKIEAVDLFCGVGGLTAGLLKSGIQVKAGYDIELACRHAYEFNNKARFIHKDVAEVTGDEIKQWYSTGAIRLLAGCAPCQPFSTYNKGKDTTTDKKWPLLYHFSRLIKEVEPELVTMENVPDVTKHKVYCDFIDELENLGYVITAQEVACVDYGVPQTRRRHVVLASKLSKIELVKPTHKQPITVRETIFDLENLEAGQKSKSDPLHVSSRLSEINLKRIRASKPGGTWRDWPEDLRAECHKKVSGRFYSAVYGRMHWDQPAPTMTTLCYGFGNGRFGHPEQDRAISLREAALFQTFPLNYQFTPIDKSVVFHTIGRMIGNAVPVRLGEIVGLSIINSLQTNYVV</sequence>
<dbReference type="InterPro" id="IPR050390">
    <property type="entry name" value="C5-Methyltransferase"/>
</dbReference>
<keyword evidence="3 7" id="KW-0808">Transferase</keyword>
<comment type="catalytic activity">
    <reaction evidence="6">
        <text>a 2'-deoxycytidine in DNA + S-adenosyl-L-methionine = a 5-methyl-2'-deoxycytidine in DNA + S-adenosyl-L-homocysteine + H(+)</text>
        <dbReference type="Rhea" id="RHEA:13681"/>
        <dbReference type="Rhea" id="RHEA-COMP:11369"/>
        <dbReference type="Rhea" id="RHEA-COMP:11370"/>
        <dbReference type="ChEBI" id="CHEBI:15378"/>
        <dbReference type="ChEBI" id="CHEBI:57856"/>
        <dbReference type="ChEBI" id="CHEBI:59789"/>
        <dbReference type="ChEBI" id="CHEBI:85452"/>
        <dbReference type="ChEBI" id="CHEBI:85454"/>
        <dbReference type="EC" id="2.1.1.37"/>
    </reaction>
</comment>
<dbReference type="InterPro" id="IPR031303">
    <property type="entry name" value="C5_meth_CS"/>
</dbReference>
<dbReference type="GO" id="GO:0003886">
    <property type="term" value="F:DNA (cytosine-5-)-methyltransferase activity"/>
    <property type="evidence" value="ECO:0007669"/>
    <property type="project" value="UniProtKB-EC"/>
</dbReference>
<accession>A0A1B2M425</accession>
<evidence type="ECO:0000256" key="6">
    <source>
        <dbReference type="ARBA" id="ARBA00047422"/>
    </source>
</evidence>
<organism evidence="9 10">
    <name type="scientific">Acinetobacter larvae</name>
    <dbReference type="NCBI Taxonomy" id="1789224"/>
    <lineage>
        <taxon>Bacteria</taxon>
        <taxon>Pseudomonadati</taxon>
        <taxon>Pseudomonadota</taxon>
        <taxon>Gammaproteobacteria</taxon>
        <taxon>Moraxellales</taxon>
        <taxon>Moraxellaceae</taxon>
        <taxon>Acinetobacter</taxon>
    </lineage>
</organism>
<evidence type="ECO:0000313" key="9">
    <source>
        <dbReference type="EMBL" id="AOA59919.1"/>
    </source>
</evidence>
<dbReference type="Proteomes" id="UP000093391">
    <property type="component" value="Chromosome"/>
</dbReference>
<reference evidence="9 10" key="1">
    <citation type="submission" date="2016-08" db="EMBL/GenBank/DDBJ databases">
        <authorList>
            <person name="Seilhamer J.J."/>
        </authorList>
    </citation>
    <scope>NUCLEOTIDE SEQUENCE [LARGE SCALE GENOMIC DNA]</scope>
    <source>
        <strain evidence="9 10">BRTC-1</strain>
    </source>
</reference>
<evidence type="ECO:0000256" key="4">
    <source>
        <dbReference type="ARBA" id="ARBA00022691"/>
    </source>
</evidence>
<dbReference type="SUPFAM" id="SSF53335">
    <property type="entry name" value="S-adenosyl-L-methionine-dependent methyltransferases"/>
    <property type="match status" value="1"/>
</dbReference>
<evidence type="ECO:0000313" key="10">
    <source>
        <dbReference type="Proteomes" id="UP000093391"/>
    </source>
</evidence>
<evidence type="ECO:0000256" key="7">
    <source>
        <dbReference type="PROSITE-ProRule" id="PRU01016"/>
    </source>
</evidence>
<protein>
    <recommendedName>
        <fullName evidence="1">DNA (cytosine-5-)-methyltransferase</fullName>
        <ecNumber evidence="1">2.1.1.37</ecNumber>
    </recommendedName>
</protein>
<dbReference type="OrthoDB" id="9813719at2"/>
<dbReference type="PROSITE" id="PS00095">
    <property type="entry name" value="C5_MTASE_2"/>
    <property type="match status" value="1"/>
</dbReference>
<keyword evidence="10" id="KW-1185">Reference proteome</keyword>
<gene>
    <name evidence="9" type="ORF">BFG52_07355</name>
</gene>
<evidence type="ECO:0000256" key="3">
    <source>
        <dbReference type="ARBA" id="ARBA00022679"/>
    </source>
</evidence>
<evidence type="ECO:0000256" key="2">
    <source>
        <dbReference type="ARBA" id="ARBA00022603"/>
    </source>
</evidence>
<name>A0A1B2M425_9GAMM</name>
<comment type="similarity">
    <text evidence="7 8">Belongs to the class I-like SAM-binding methyltransferase superfamily. C5-methyltransferase family.</text>
</comment>
<dbReference type="Gene3D" id="3.90.120.10">
    <property type="entry name" value="DNA Methylase, subunit A, domain 2"/>
    <property type="match status" value="1"/>
</dbReference>
<dbReference type="REBASE" id="153664">
    <property type="entry name" value="M.AspBRTC1ORF7355P"/>
</dbReference>
<dbReference type="EC" id="2.1.1.37" evidence="1"/>